<comment type="similarity">
    <text evidence="6">Belongs to the ABC-4 integral membrane protein family.</text>
</comment>
<feature type="transmembrane region" description="Helical" evidence="7">
    <location>
        <begin position="12"/>
        <end position="38"/>
    </location>
</feature>
<keyword evidence="5 7" id="KW-0472">Membrane</keyword>
<dbReference type="PANTHER" id="PTHR30572">
    <property type="entry name" value="MEMBRANE COMPONENT OF TRANSPORTER-RELATED"/>
    <property type="match status" value="1"/>
</dbReference>
<reference evidence="9 10" key="1">
    <citation type="submission" date="2017-07" db="EMBL/GenBank/DDBJ databases">
        <title>Complete genome sequence of Spiroplasma corruscae EC-1 (DSM 19793).</title>
        <authorList>
            <person name="Tsai Y.-M."/>
            <person name="Lo W.-S."/>
            <person name="Kuo C.-H."/>
        </authorList>
    </citation>
    <scope>NUCLEOTIDE SEQUENCE [LARGE SCALE GENOMIC DNA]</scope>
    <source>
        <strain evidence="9 10">EC-1</strain>
    </source>
</reference>
<dbReference type="EMBL" id="CP022535">
    <property type="protein sequence ID" value="ASP27960.1"/>
    <property type="molecule type" value="Genomic_DNA"/>
</dbReference>
<evidence type="ECO:0000256" key="1">
    <source>
        <dbReference type="ARBA" id="ARBA00004651"/>
    </source>
</evidence>
<feature type="transmembrane region" description="Helical" evidence="7">
    <location>
        <begin position="578"/>
        <end position="602"/>
    </location>
</feature>
<protein>
    <submittedName>
        <fullName evidence="9">ABC transporter permease</fullName>
    </submittedName>
</protein>
<evidence type="ECO:0000313" key="9">
    <source>
        <dbReference type="EMBL" id="ASP27960.1"/>
    </source>
</evidence>
<evidence type="ECO:0000256" key="7">
    <source>
        <dbReference type="SAM" id="Phobius"/>
    </source>
</evidence>
<evidence type="ECO:0000259" key="8">
    <source>
        <dbReference type="Pfam" id="PF02687"/>
    </source>
</evidence>
<dbReference type="InterPro" id="IPR003838">
    <property type="entry name" value="ABC3_permease_C"/>
</dbReference>
<name>A0A222EN87_9MOLU</name>
<gene>
    <name evidence="9" type="ORF">SCORR_v1c01850</name>
</gene>
<feature type="domain" description="ABC3 transporter permease C-terminal" evidence="8">
    <location>
        <begin position="443"/>
        <end position="558"/>
    </location>
</feature>
<keyword evidence="3 7" id="KW-0812">Transmembrane</keyword>
<dbReference type="InterPro" id="IPR050250">
    <property type="entry name" value="Macrolide_Exporter_MacB"/>
</dbReference>
<dbReference type="KEGG" id="scou:SCORR_v1c01850"/>
<dbReference type="AlphaFoldDB" id="A0A222EN87"/>
<evidence type="ECO:0000256" key="3">
    <source>
        <dbReference type="ARBA" id="ARBA00022692"/>
    </source>
</evidence>
<evidence type="ECO:0000256" key="6">
    <source>
        <dbReference type="ARBA" id="ARBA00038076"/>
    </source>
</evidence>
<organism evidence="9 10">
    <name type="scientific">Spiroplasma corruscae</name>
    <dbReference type="NCBI Taxonomy" id="216934"/>
    <lineage>
        <taxon>Bacteria</taxon>
        <taxon>Bacillati</taxon>
        <taxon>Mycoplasmatota</taxon>
        <taxon>Mollicutes</taxon>
        <taxon>Entomoplasmatales</taxon>
        <taxon>Spiroplasmataceae</taxon>
        <taxon>Spiroplasma</taxon>
    </lineage>
</organism>
<feature type="transmembrane region" description="Helical" evidence="7">
    <location>
        <begin position="535"/>
        <end position="557"/>
    </location>
</feature>
<proteinExistence type="inferred from homology"/>
<evidence type="ECO:0000313" key="10">
    <source>
        <dbReference type="Proteomes" id="UP000203229"/>
    </source>
</evidence>
<sequence>MKNILKSYFKLFIKLWVETIGVIAFLTIFTMLVVGMLATPLQLTMKTSSIENKTNLWNQQRQTIPALTNDFINNYFINYDVNTDKEIKLNNENYSITINTPEGGFFTKDSLTRIEEYAEYSKTHDAKYFCEETSVGNENQDCINEFVESSKIDLARSLIDSFYYYGDEHSLTIADGSDIEPLLVKDIFTNNGSWLNINNWSTRSVEDFIIYNIIKNIDDDKMDYNSFMNVVYNEPIQGTENQSYEFLLTSSTSLEYDYQTLNNLILEDINSRLPEINSEVVVSDSYAKNFNKKIGDEIEIKGKNFKIVGFGNKYSTLTPTYYSPFSTSIENYVQVYMKNSFFYETNDSYSFKNLFLTNNFETSNISGKMFRYYYENYVNFNDNNINLNNLLTNYIENGKPSLENELKGTSIFSPGASPFKDISQHKNISELNNLFIMTYIYLAIGVILFVLGFCFVIFILKKEINNTRNQLGVFKALGYRTNQLTWIFALKNFVSMSISIIIGYLLSFPFQIDSAEKQFKSLVTFKFDYIYHDPIFIILLVVLIPLTFSLFAYFIIFRVLNASALDLIQKQTKRNKKSYFILSLQVLFFPFLIFTLINYLILNYSKKYNKWFSFKLQNAFVSDNKGKFLLIVSLFGISAFLFTTQLKAIPVLKNMFESGYNIYNKDVNHYYNFRKVNNVKYSDSGLMRNNILPDYKISYSDIEEDKEKYIKENILYSGKISLLADSISNFRNKVLNNEDLKEYKAYLNILCNTTFLMYPLNFDDTSIDVEKWIKENLLPLLLTSDENEIKEKVDKILISSPNLLTIKPIEGDKNTGIYTNDIAKYVCVSLPDYNGDCNNVNEFRTYAKNINNKTSFNNFNEQANTNEQFPVISTALRDWISAFILSDSSINPFIAANKVLFDKQRELLTLNLKFFVENNQDVDVTGANIILTDTNNNYGNPKIIFNWSSISDDAYKSLLEDNKNYTNGLISYRLSRLLNLGVGDTFEINVGQTTHKELIKVSGIIDDNTLLEEIYVDYNVMMNKVGKSIISNRVVFSNLYSTMDASEGEIDLTNIRKSIDTFKNKRDLFSYASTTKKPWLASNLDLYLNQISKTSNSSNSIFDNLKKAAKYINDNYLEAPYNQSFFINPGVITLPILKELIDSILGEVQKSLLTYVIIDIFLLTILLIVLMNVIINDAINIITVMRSMGYTNKKINWMIMGKYIVYSFIGFLIGYGMSVVLWYLIQYIVWMKFKVAVIIPTLVWIPFVSAIVLGTILYIGWLAATIQIKKKPLTLLIT</sequence>
<keyword evidence="10" id="KW-1185">Reference proteome</keyword>
<feature type="transmembrane region" description="Helical" evidence="7">
    <location>
        <begin position="434"/>
        <end position="460"/>
    </location>
</feature>
<dbReference type="RefSeq" id="WP_094048263.1">
    <property type="nucleotide sequence ID" value="NZ_CP022535.1"/>
</dbReference>
<comment type="subcellular location">
    <subcellularLocation>
        <location evidence="1">Cell membrane</location>
        <topology evidence="1">Multi-pass membrane protein</topology>
    </subcellularLocation>
</comment>
<dbReference type="OrthoDB" id="391548at2"/>
<feature type="domain" description="ABC3 transporter permease C-terminal" evidence="8">
    <location>
        <begin position="1158"/>
        <end position="1269"/>
    </location>
</feature>
<dbReference type="GO" id="GO:0005886">
    <property type="term" value="C:plasma membrane"/>
    <property type="evidence" value="ECO:0007669"/>
    <property type="project" value="UniProtKB-SubCell"/>
</dbReference>
<evidence type="ECO:0000256" key="4">
    <source>
        <dbReference type="ARBA" id="ARBA00022989"/>
    </source>
</evidence>
<dbReference type="Proteomes" id="UP000203229">
    <property type="component" value="Chromosome"/>
</dbReference>
<feature type="transmembrane region" description="Helical" evidence="7">
    <location>
        <begin position="1152"/>
        <end position="1182"/>
    </location>
</feature>
<keyword evidence="4 7" id="KW-1133">Transmembrane helix</keyword>
<feature type="transmembrane region" description="Helical" evidence="7">
    <location>
        <begin position="1237"/>
        <end position="1261"/>
    </location>
</feature>
<accession>A0A222EN87</accession>
<dbReference type="GO" id="GO:0022857">
    <property type="term" value="F:transmembrane transporter activity"/>
    <property type="evidence" value="ECO:0007669"/>
    <property type="project" value="TreeGrafter"/>
</dbReference>
<feature type="transmembrane region" description="Helical" evidence="7">
    <location>
        <begin position="1203"/>
        <end position="1225"/>
    </location>
</feature>
<dbReference type="Pfam" id="PF02687">
    <property type="entry name" value="FtsX"/>
    <property type="match status" value="2"/>
</dbReference>
<evidence type="ECO:0000256" key="5">
    <source>
        <dbReference type="ARBA" id="ARBA00023136"/>
    </source>
</evidence>
<evidence type="ECO:0000256" key="2">
    <source>
        <dbReference type="ARBA" id="ARBA00022475"/>
    </source>
</evidence>
<dbReference type="PANTHER" id="PTHR30572:SF4">
    <property type="entry name" value="ABC TRANSPORTER PERMEASE YTRF"/>
    <property type="match status" value="1"/>
</dbReference>
<feature type="transmembrane region" description="Helical" evidence="7">
    <location>
        <begin position="484"/>
        <end position="506"/>
    </location>
</feature>
<keyword evidence="2" id="KW-1003">Cell membrane</keyword>
<dbReference type="CDD" id="cd00637">
    <property type="entry name" value="7tm_classA_rhodopsin-like"/>
    <property type="match status" value="1"/>
</dbReference>